<comment type="similarity">
    <text evidence="1">Belongs to the glycosyl hydrolase 3 family.</text>
</comment>
<protein>
    <submittedName>
        <fullName evidence="6">Glycoside hydrolase family 3 C-terminal domain-containing protein</fullName>
    </submittedName>
</protein>
<dbReference type="PROSITE" id="PS51820">
    <property type="entry name" value="PA14"/>
    <property type="match status" value="1"/>
</dbReference>
<dbReference type="PRINTS" id="PR00133">
    <property type="entry name" value="GLHYDRLASE3"/>
</dbReference>
<dbReference type="SMART" id="SM00758">
    <property type="entry name" value="PA14"/>
    <property type="match status" value="1"/>
</dbReference>
<keyword evidence="3" id="KW-0732">Signal</keyword>
<dbReference type="GO" id="GO:0016787">
    <property type="term" value="F:hydrolase activity"/>
    <property type="evidence" value="ECO:0007669"/>
    <property type="project" value="UniProtKB-KW"/>
</dbReference>
<dbReference type="SMART" id="SM01217">
    <property type="entry name" value="Fn3_like"/>
    <property type="match status" value="1"/>
</dbReference>
<dbReference type="SUPFAM" id="SSF52279">
    <property type="entry name" value="Beta-D-glucan exohydrolase, C-terminal domain"/>
    <property type="match status" value="1"/>
</dbReference>
<dbReference type="PANTHER" id="PTHR42715">
    <property type="entry name" value="BETA-GLUCOSIDASE"/>
    <property type="match status" value="1"/>
</dbReference>
<dbReference type="Gene3D" id="2.60.120.260">
    <property type="entry name" value="Galactose-binding domain-like"/>
    <property type="match status" value="1"/>
</dbReference>
<feature type="domain" description="PA14" evidence="5">
    <location>
        <begin position="655"/>
        <end position="815"/>
    </location>
</feature>
<sequence>MFTPKRRTARRYGLVAFLGLFAVTGFLPAAVGADDAAPLQANPAYTVQPPPFSDIAGDPFEAEILFIAANGITTGFPDGTYRPLAPVARDAMAAFIYRLAGQPYFEAPATSPFTDITPETQFYKEITWLASTDIANGYPDGTFRPLAPVLRDTMAAFMNRFSGTYCSIEAARDFPAPTTAPFTDVPVDLQFARDIAWMKEAGISTGWPDGTYRPFLPVERNAMAAFMERLDRYNGSEGGCNPPVPAGNPWLGSDEDAMTRAHWVTAAMNLTQKVGYLVQSGGVGVPEFGLPPIRGKDGCCGLALDTGPSTALPVGVGLASTFDRTLARAYGAVSGEEARAVGFNSIAGPTMDLINTPYNGRMWEDLGEDPLLSGDTAASQVIGEQGPDIIALPKHYNLNNFESRRGDVNVVIEERPLLENYSRNWENVVVNGNAGSVMCAFNQVNAEYSCGNDLLLNQILKGRLGFQGYVSSDFNAAHAFSDYANGLDVAGPGTEFSGPALTAAVEAGEVSELRITDAARRVAYAMFENGIIDNPPVNSFVNPQPTDVAIPDNMLAAHDAIAEEVAEEAIVLLKNSGDTLPLVNADTSSVAVIGSDADWYIDGGGSGAVQNPAQLTTILDGITARAAGATVTQSPGTDPVSLADTVPGPFPVPSDVLTALNAEYRLGVNNFTGATTLTRSERQVNLRTGISADVINTSQVPGIGGQLATAPMSAVWAGTIVPPSTGTYTLSLTHLGTARLYVNGTELINEPADTLLTDEVTVDLTAGTPVPVRVEYTTDAPNQFNGGLNDQPGAIARLGWTPPAGVVAPSITAAAQAAAAADVAVVVARDYTGEGADRGSLTLPQNQDALISAVAAANPNTVVVLATSGPVTMPWIDSVPSVLEAWYAGQAQGRAVASVLYGDVNPSGKLPVTFPVSDEQATTIGPPNPFDIFDVLSPTADYTDGVFVGYKNYVTRGAVPLFPFGHGLSYTQFGYSNLSLPDTVDDADPTGNVSVQIANLGTRTGEETVQVYVGSLPGDVPTPTRQLAGYGSITLRPGGVGTVNIALDPRSLQYWDDEADAFVTPTGPLSIFVGSSVSDTRLVGQVTVQ</sequence>
<dbReference type="Gene3D" id="3.20.20.300">
    <property type="entry name" value="Glycoside hydrolase, family 3, N-terminal domain"/>
    <property type="match status" value="1"/>
</dbReference>
<dbReference type="Gene3D" id="2.60.40.10">
    <property type="entry name" value="Immunoglobulins"/>
    <property type="match status" value="1"/>
</dbReference>
<name>A0ABZ2ZVR0_9MICC</name>
<dbReference type="InterPro" id="IPR037524">
    <property type="entry name" value="PA14/GLEYA"/>
</dbReference>
<dbReference type="InterPro" id="IPR011658">
    <property type="entry name" value="PA14_dom"/>
</dbReference>
<reference evidence="6 7" key="1">
    <citation type="submission" date="2024-04" db="EMBL/GenBank/DDBJ databases">
        <title>Arthrobacter sp. from Plains bison fecal sample.</title>
        <authorList>
            <person name="Ruzzini A."/>
        </authorList>
    </citation>
    <scope>NUCLEOTIDE SEQUENCE [LARGE SCALE GENOMIC DNA]</scope>
    <source>
        <strain evidence="6 7">EINP1</strain>
    </source>
</reference>
<feature type="domain" description="SLH" evidence="4">
    <location>
        <begin position="111"/>
        <end position="172"/>
    </location>
</feature>
<evidence type="ECO:0000256" key="3">
    <source>
        <dbReference type="SAM" id="SignalP"/>
    </source>
</evidence>
<dbReference type="InterPro" id="IPR050288">
    <property type="entry name" value="Cellulose_deg_GH3"/>
</dbReference>
<dbReference type="InterPro" id="IPR036881">
    <property type="entry name" value="Glyco_hydro_3_C_sf"/>
</dbReference>
<evidence type="ECO:0000313" key="6">
    <source>
        <dbReference type="EMBL" id="WZP14919.1"/>
    </source>
</evidence>
<dbReference type="InterPro" id="IPR002772">
    <property type="entry name" value="Glyco_hydro_3_C"/>
</dbReference>
<dbReference type="InterPro" id="IPR036962">
    <property type="entry name" value="Glyco_hydro_3_N_sf"/>
</dbReference>
<dbReference type="RefSeq" id="WP_342022579.1">
    <property type="nucleotide sequence ID" value="NZ_CP151657.1"/>
</dbReference>
<dbReference type="Pfam" id="PF00933">
    <property type="entry name" value="Glyco_hydro_3"/>
    <property type="match status" value="1"/>
</dbReference>
<keyword evidence="2 6" id="KW-0378">Hydrolase</keyword>
<dbReference type="InterPro" id="IPR017853">
    <property type="entry name" value="GH"/>
</dbReference>
<evidence type="ECO:0000259" key="5">
    <source>
        <dbReference type="PROSITE" id="PS51820"/>
    </source>
</evidence>
<evidence type="ECO:0000256" key="2">
    <source>
        <dbReference type="ARBA" id="ARBA00022801"/>
    </source>
</evidence>
<dbReference type="InterPro" id="IPR026891">
    <property type="entry name" value="Fn3-like"/>
</dbReference>
<keyword evidence="7" id="KW-1185">Reference proteome</keyword>
<organism evidence="6 7">
    <name type="scientific">Arthrobacter citreus</name>
    <dbReference type="NCBI Taxonomy" id="1670"/>
    <lineage>
        <taxon>Bacteria</taxon>
        <taxon>Bacillati</taxon>
        <taxon>Actinomycetota</taxon>
        <taxon>Actinomycetes</taxon>
        <taxon>Micrococcales</taxon>
        <taxon>Micrococcaceae</taxon>
        <taxon>Arthrobacter</taxon>
    </lineage>
</organism>
<dbReference type="InterPro" id="IPR013783">
    <property type="entry name" value="Ig-like_fold"/>
</dbReference>
<dbReference type="Pfam" id="PF01915">
    <property type="entry name" value="Glyco_hydro_3_C"/>
    <property type="match status" value="1"/>
</dbReference>
<feature type="domain" description="SLH" evidence="4">
    <location>
        <begin position="178"/>
        <end position="241"/>
    </location>
</feature>
<feature type="chain" id="PRO_5046449770" evidence="3">
    <location>
        <begin position="30"/>
        <end position="1089"/>
    </location>
</feature>
<dbReference type="InterPro" id="IPR001119">
    <property type="entry name" value="SLH_dom"/>
</dbReference>
<dbReference type="Proteomes" id="UP001448858">
    <property type="component" value="Chromosome"/>
</dbReference>
<dbReference type="EMBL" id="CP151657">
    <property type="protein sequence ID" value="WZP14919.1"/>
    <property type="molecule type" value="Genomic_DNA"/>
</dbReference>
<dbReference type="SUPFAM" id="SSF51445">
    <property type="entry name" value="(Trans)glycosidases"/>
    <property type="match status" value="1"/>
</dbReference>
<proteinExistence type="inferred from homology"/>
<evidence type="ECO:0000259" key="4">
    <source>
        <dbReference type="PROSITE" id="PS51272"/>
    </source>
</evidence>
<accession>A0ABZ2ZVR0</accession>
<dbReference type="Gene3D" id="3.40.50.1700">
    <property type="entry name" value="Glycoside hydrolase family 3 C-terminal domain"/>
    <property type="match status" value="1"/>
</dbReference>
<dbReference type="InterPro" id="IPR001764">
    <property type="entry name" value="Glyco_hydro_3_N"/>
</dbReference>
<dbReference type="Pfam" id="PF14310">
    <property type="entry name" value="Fn3-like"/>
    <property type="match status" value="1"/>
</dbReference>
<gene>
    <name evidence="6" type="ORF">AAE021_12070</name>
</gene>
<dbReference type="Pfam" id="PF00395">
    <property type="entry name" value="SLH"/>
    <property type="match status" value="3"/>
</dbReference>
<feature type="domain" description="SLH" evidence="4">
    <location>
        <begin position="47"/>
        <end position="110"/>
    </location>
</feature>
<evidence type="ECO:0000313" key="7">
    <source>
        <dbReference type="Proteomes" id="UP001448858"/>
    </source>
</evidence>
<evidence type="ECO:0000256" key="1">
    <source>
        <dbReference type="ARBA" id="ARBA00005336"/>
    </source>
</evidence>
<dbReference type="PROSITE" id="PS51272">
    <property type="entry name" value="SLH"/>
    <property type="match status" value="3"/>
</dbReference>
<dbReference type="Pfam" id="PF07691">
    <property type="entry name" value="PA14"/>
    <property type="match status" value="1"/>
</dbReference>
<feature type="signal peptide" evidence="3">
    <location>
        <begin position="1"/>
        <end position="29"/>
    </location>
</feature>
<dbReference type="PANTHER" id="PTHR42715:SF10">
    <property type="entry name" value="BETA-GLUCOSIDASE"/>
    <property type="match status" value="1"/>
</dbReference>